<dbReference type="EMBL" id="AP024613">
    <property type="protein sequence ID" value="BCV45801.1"/>
    <property type="molecule type" value="Genomic_DNA"/>
</dbReference>
<dbReference type="PROSITE" id="PS51195">
    <property type="entry name" value="Q_MOTIF"/>
    <property type="match status" value="1"/>
</dbReference>
<feature type="domain" description="DEAD-box RNA helicase Q" evidence="11">
    <location>
        <begin position="1"/>
        <end position="29"/>
    </location>
</feature>
<dbReference type="GO" id="GO:0005524">
    <property type="term" value="F:ATP binding"/>
    <property type="evidence" value="ECO:0007669"/>
    <property type="project" value="UniProtKB-KW"/>
</dbReference>
<evidence type="ECO:0000256" key="8">
    <source>
        <dbReference type="SAM" id="MobiDB-lite"/>
    </source>
</evidence>
<keyword evidence="2 7" id="KW-0378">Hydrolase</keyword>
<dbReference type="PROSITE" id="PS51194">
    <property type="entry name" value="HELICASE_CTER"/>
    <property type="match status" value="1"/>
</dbReference>
<proteinExistence type="inferred from homology"/>
<keyword evidence="4 7" id="KW-0067">ATP-binding</keyword>
<name>A0A380BGK5_9GAMM</name>
<evidence type="ECO:0000259" key="11">
    <source>
        <dbReference type="PROSITE" id="PS51195"/>
    </source>
</evidence>
<dbReference type="InterPro" id="IPR014001">
    <property type="entry name" value="Helicase_ATP-bd"/>
</dbReference>
<dbReference type="GO" id="GO:0003676">
    <property type="term" value="F:nucleic acid binding"/>
    <property type="evidence" value="ECO:0007669"/>
    <property type="project" value="InterPro"/>
</dbReference>
<dbReference type="InterPro" id="IPR044742">
    <property type="entry name" value="DEAD/DEAH_RhlB"/>
</dbReference>
<keyword evidence="14" id="KW-1185">Reference proteome</keyword>
<organism evidence="13 14">
    <name type="scientific">Shewanella algae</name>
    <dbReference type="NCBI Taxonomy" id="38313"/>
    <lineage>
        <taxon>Bacteria</taxon>
        <taxon>Pseudomonadati</taxon>
        <taxon>Pseudomonadota</taxon>
        <taxon>Gammaproteobacteria</taxon>
        <taxon>Alteromonadales</taxon>
        <taxon>Shewanellaceae</taxon>
        <taxon>Shewanella</taxon>
    </lineage>
</organism>
<dbReference type="PROSITE" id="PS51192">
    <property type="entry name" value="HELICASE_ATP_BIND_1"/>
    <property type="match status" value="1"/>
</dbReference>
<protein>
    <submittedName>
        <fullName evidence="13">ATP-dependent RNA helicase rhlE</fullName>
        <ecNumber evidence="13">3.6.4.13</ecNumber>
    </submittedName>
    <submittedName>
        <fullName evidence="12">DEAD/DEAH box helicase</fullName>
    </submittedName>
</protein>
<evidence type="ECO:0000256" key="3">
    <source>
        <dbReference type="ARBA" id="ARBA00022806"/>
    </source>
</evidence>
<dbReference type="CDD" id="cd18787">
    <property type="entry name" value="SF2_C_DEAD"/>
    <property type="match status" value="1"/>
</dbReference>
<feature type="domain" description="Helicase ATP-binding" evidence="9">
    <location>
        <begin position="32"/>
        <end position="209"/>
    </location>
</feature>
<dbReference type="Pfam" id="PF00271">
    <property type="entry name" value="Helicase_C"/>
    <property type="match status" value="1"/>
</dbReference>
<evidence type="ECO:0000256" key="4">
    <source>
        <dbReference type="ARBA" id="ARBA00022840"/>
    </source>
</evidence>
<dbReference type="SMART" id="SM00490">
    <property type="entry name" value="HELICc"/>
    <property type="match status" value="1"/>
</dbReference>
<dbReference type="SMART" id="SM00487">
    <property type="entry name" value="DEXDc"/>
    <property type="match status" value="1"/>
</dbReference>
<sequence>MEFAAFSLPEPLLTNLAGLGFSKATQVQAEAIPLVLVGSDLLVQAQTGTGKTAAFALPLLARLLPATTERAVKPAAPKALVLVPTRELAQQVFDNIKSYAKGCELKIAIAYGGVPLDGQLKNFKDGVDLLVATPGRLLDHLKKRSLRLDKVETLVFDEADRMLDMGFEDEISALMKKMAKQRQTLLFSATFNDNIWRLAKTLLKSPKVLELQASEQGGSIKERLIELDSERKAAAVAALCRRHDWRQVLLFSRTKEGADKLVCELSAEGLAASALHSDLSQAQREQTYQAFKAGECRLLVATDVAARGLDVAALPCVINLELPFKREDYVHRIGRTGRAGMEGLAITLFSRDDERLLEEVEAMLDRRLPREWLPGFEPDLNRSFDAPRNQSKAAQKQRARKRALGKR</sequence>
<feature type="domain" description="Helicase C-terminal" evidence="10">
    <location>
        <begin position="219"/>
        <end position="381"/>
    </location>
</feature>
<evidence type="ECO:0000256" key="5">
    <source>
        <dbReference type="ARBA" id="ARBA00038437"/>
    </source>
</evidence>
<feature type="compositionally biased region" description="Basic residues" evidence="8">
    <location>
        <begin position="395"/>
        <end position="407"/>
    </location>
</feature>
<keyword evidence="3 7" id="KW-0347">Helicase</keyword>
<comment type="similarity">
    <text evidence="5 7">Belongs to the DEAD box helicase family.</text>
</comment>
<dbReference type="InterPro" id="IPR001650">
    <property type="entry name" value="Helicase_C-like"/>
</dbReference>
<evidence type="ECO:0000256" key="1">
    <source>
        <dbReference type="ARBA" id="ARBA00022741"/>
    </source>
</evidence>
<dbReference type="Pfam" id="PF00270">
    <property type="entry name" value="DEAD"/>
    <property type="match status" value="1"/>
</dbReference>
<evidence type="ECO:0000259" key="9">
    <source>
        <dbReference type="PROSITE" id="PS51192"/>
    </source>
</evidence>
<keyword evidence="1 7" id="KW-0547">Nucleotide-binding</keyword>
<dbReference type="AlphaFoldDB" id="A0A380BGK5"/>
<dbReference type="EMBL" id="UGYO01000002">
    <property type="protein sequence ID" value="SUJ00745.1"/>
    <property type="molecule type" value="Genomic_DNA"/>
</dbReference>
<evidence type="ECO:0000313" key="12">
    <source>
        <dbReference type="EMBL" id="BCV45801.1"/>
    </source>
</evidence>
<evidence type="ECO:0000256" key="2">
    <source>
        <dbReference type="ARBA" id="ARBA00022801"/>
    </source>
</evidence>
<dbReference type="InterPro" id="IPR011545">
    <property type="entry name" value="DEAD/DEAH_box_helicase_dom"/>
</dbReference>
<dbReference type="PROSITE" id="PS00039">
    <property type="entry name" value="DEAD_ATP_HELICASE"/>
    <property type="match status" value="1"/>
</dbReference>
<dbReference type="Proteomes" id="UP000825078">
    <property type="component" value="Chromosome"/>
</dbReference>
<dbReference type="InterPro" id="IPR000629">
    <property type="entry name" value="RNA-helicase_DEAD-box_CS"/>
</dbReference>
<dbReference type="PANTHER" id="PTHR47959">
    <property type="entry name" value="ATP-DEPENDENT RNA HELICASE RHLE-RELATED"/>
    <property type="match status" value="1"/>
</dbReference>
<dbReference type="GO" id="GO:0003724">
    <property type="term" value="F:RNA helicase activity"/>
    <property type="evidence" value="ECO:0007669"/>
    <property type="project" value="UniProtKB-EC"/>
</dbReference>
<dbReference type="CDD" id="cd00268">
    <property type="entry name" value="DEADc"/>
    <property type="match status" value="1"/>
</dbReference>
<dbReference type="GO" id="GO:0016787">
    <property type="term" value="F:hydrolase activity"/>
    <property type="evidence" value="ECO:0007669"/>
    <property type="project" value="UniProtKB-KW"/>
</dbReference>
<dbReference type="RefSeq" id="WP_115390143.1">
    <property type="nucleotide sequence ID" value="NZ_AP024613.1"/>
</dbReference>
<dbReference type="EC" id="3.6.4.13" evidence="13"/>
<dbReference type="GO" id="GO:0005829">
    <property type="term" value="C:cytosol"/>
    <property type="evidence" value="ECO:0007669"/>
    <property type="project" value="TreeGrafter"/>
</dbReference>
<accession>A0A380BGK5</accession>
<gene>
    <name evidence="13" type="primary">rhlE_4</name>
    <name evidence="13" type="ORF">NCTC10738_03182</name>
    <name evidence="12" type="ORF">TUM17379_28190</name>
</gene>
<reference evidence="13 14" key="1">
    <citation type="submission" date="2018-06" db="EMBL/GenBank/DDBJ databases">
        <authorList>
            <consortium name="Pathogen Informatics"/>
            <person name="Doyle S."/>
        </authorList>
    </citation>
    <scope>NUCLEOTIDE SEQUENCE [LARGE SCALE GENOMIC DNA]</scope>
    <source>
        <strain evidence="13 14">NCTC10738</strain>
    </source>
</reference>
<evidence type="ECO:0000259" key="10">
    <source>
        <dbReference type="PROSITE" id="PS51194"/>
    </source>
</evidence>
<dbReference type="Gene3D" id="3.40.50.300">
    <property type="entry name" value="P-loop containing nucleotide triphosphate hydrolases"/>
    <property type="match status" value="2"/>
</dbReference>
<dbReference type="PANTHER" id="PTHR47959:SF7">
    <property type="entry name" value="ATP-DEPENDENT RNA HELICASE DEAD BOX FAMILY"/>
    <property type="match status" value="1"/>
</dbReference>
<dbReference type="InterPro" id="IPR014014">
    <property type="entry name" value="RNA_helicase_DEAD_Q_motif"/>
</dbReference>
<evidence type="ECO:0000256" key="6">
    <source>
        <dbReference type="PROSITE-ProRule" id="PRU00552"/>
    </source>
</evidence>
<evidence type="ECO:0000313" key="14">
    <source>
        <dbReference type="Proteomes" id="UP000254069"/>
    </source>
</evidence>
<dbReference type="SUPFAM" id="SSF52540">
    <property type="entry name" value="P-loop containing nucleoside triphosphate hydrolases"/>
    <property type="match status" value="2"/>
</dbReference>
<evidence type="ECO:0000313" key="13">
    <source>
        <dbReference type="EMBL" id="SUJ00745.1"/>
    </source>
</evidence>
<feature type="short sequence motif" description="Q motif" evidence="6">
    <location>
        <begin position="1"/>
        <end position="29"/>
    </location>
</feature>
<dbReference type="Proteomes" id="UP000254069">
    <property type="component" value="Unassembled WGS sequence"/>
</dbReference>
<reference evidence="12" key="2">
    <citation type="submission" date="2021-05" db="EMBL/GenBank/DDBJ databases">
        <title>Molecular characterization for Shewanella algae harboring chromosomal blaOXA-55-like strains isolated from clinical and environment sample.</title>
        <authorList>
            <person name="Ohama Y."/>
            <person name="Aoki K."/>
            <person name="Harada S."/>
            <person name="Moriya K."/>
            <person name="Ishii Y."/>
            <person name="Tateda K."/>
        </authorList>
    </citation>
    <scope>NUCLEOTIDE SEQUENCE</scope>
    <source>
        <strain evidence="12">TUM17379</strain>
    </source>
</reference>
<dbReference type="InterPro" id="IPR027417">
    <property type="entry name" value="P-loop_NTPase"/>
</dbReference>
<evidence type="ECO:0000256" key="7">
    <source>
        <dbReference type="RuleBase" id="RU000492"/>
    </source>
</evidence>
<feature type="region of interest" description="Disordered" evidence="8">
    <location>
        <begin position="378"/>
        <end position="407"/>
    </location>
</feature>
<dbReference type="InterPro" id="IPR050079">
    <property type="entry name" value="DEAD_box_RNA_helicase"/>
</dbReference>